<dbReference type="UniPathway" id="UPA00694"/>
<evidence type="ECO:0000256" key="9">
    <source>
        <dbReference type="ARBA" id="ARBA00022636"/>
    </source>
</evidence>
<keyword evidence="11 15" id="KW-0135">Cellulose biosynthesis</keyword>
<keyword evidence="15" id="KW-0732">Signal</keyword>
<reference evidence="17" key="1">
    <citation type="submission" date="2009-06" db="EMBL/GenBank/DDBJ databases">
        <title>Complete sequence of Dickeya dadantii Ech703.</title>
        <authorList>
            <consortium name="US DOE Joint Genome Institute"/>
            <person name="Lucas S."/>
            <person name="Copeland A."/>
            <person name="Lapidus A."/>
            <person name="Glavina del Rio T."/>
            <person name="Dalin E."/>
            <person name="Tice H."/>
            <person name="Bruce D."/>
            <person name="Goodwin L."/>
            <person name="Pitluck S."/>
            <person name="Chertkov O."/>
            <person name="Brettin T."/>
            <person name="Detter J.C."/>
            <person name="Han C."/>
            <person name="Larimer F."/>
            <person name="Land M."/>
            <person name="Hauser L."/>
            <person name="Kyrpides N."/>
            <person name="Mikhailova N."/>
            <person name="Balakrishnan V."/>
            <person name="Glasner J."/>
            <person name="Perna N.T."/>
        </authorList>
    </citation>
    <scope>NUCLEOTIDE SEQUENCE [LARGE SCALE GENOMIC DNA]</scope>
    <source>
        <strain evidence="17">Ech703</strain>
    </source>
</reference>
<keyword evidence="9 15" id="KW-0973">c-di-GMP</keyword>
<dbReference type="InterPro" id="IPR018513">
    <property type="entry name" value="Cell_synthase_bac"/>
</dbReference>
<feature type="compositionally biased region" description="Low complexity" evidence="16">
    <location>
        <begin position="42"/>
        <end position="56"/>
    </location>
</feature>
<evidence type="ECO:0000256" key="12">
    <source>
        <dbReference type="ARBA" id="ARBA00022989"/>
    </source>
</evidence>
<feature type="region of interest" description="Disordered" evidence="16">
    <location>
        <begin position="63"/>
        <end position="82"/>
    </location>
</feature>
<feature type="transmembrane region" description="Helical" evidence="15">
    <location>
        <begin position="808"/>
        <end position="830"/>
    </location>
</feature>
<dbReference type="Proteomes" id="UP000002734">
    <property type="component" value="Chromosome"/>
</dbReference>
<evidence type="ECO:0000256" key="14">
    <source>
        <dbReference type="ARBA" id="ARBA00033444"/>
    </source>
</evidence>
<evidence type="ECO:0000256" key="4">
    <source>
        <dbReference type="ARBA" id="ARBA00010714"/>
    </source>
</evidence>
<feature type="region of interest" description="Disordered" evidence="16">
    <location>
        <begin position="36"/>
        <end position="56"/>
    </location>
</feature>
<evidence type="ECO:0000256" key="3">
    <source>
        <dbReference type="ARBA" id="ARBA00005186"/>
    </source>
</evidence>
<evidence type="ECO:0000256" key="10">
    <source>
        <dbReference type="ARBA" id="ARBA00022692"/>
    </source>
</evidence>
<protein>
    <recommendedName>
        <fullName evidence="6 15">Cyclic di-GMP-binding protein</fullName>
    </recommendedName>
    <alternativeName>
        <fullName evidence="14 15">Cellulose synthase regulatory subunit</fullName>
    </alternativeName>
</protein>
<dbReference type="NCBIfam" id="NF008324">
    <property type="entry name" value="PRK11114.1-2"/>
    <property type="match status" value="1"/>
</dbReference>
<dbReference type="HOGENOM" id="CLU_003556_1_1_6"/>
<comment type="function">
    <text evidence="1 15">Binds the cellulose synthase activator, bis-(3'-5') cyclic diguanylic acid (c-di-GMP).</text>
</comment>
<evidence type="ECO:0000256" key="13">
    <source>
        <dbReference type="ARBA" id="ARBA00023136"/>
    </source>
</evidence>
<keyword evidence="8 15" id="KW-0997">Cell inner membrane</keyword>
<evidence type="ECO:0000256" key="1">
    <source>
        <dbReference type="ARBA" id="ARBA00002057"/>
    </source>
</evidence>
<evidence type="ECO:0000256" key="11">
    <source>
        <dbReference type="ARBA" id="ARBA00022916"/>
    </source>
</evidence>
<feature type="compositionally biased region" description="Polar residues" evidence="16">
    <location>
        <begin position="68"/>
        <end position="81"/>
    </location>
</feature>
<evidence type="ECO:0000256" key="16">
    <source>
        <dbReference type="SAM" id="MobiDB-lite"/>
    </source>
</evidence>
<dbReference type="GO" id="GO:0030244">
    <property type="term" value="P:cellulose biosynthetic process"/>
    <property type="evidence" value="ECO:0007669"/>
    <property type="project" value="UniProtKB-KW"/>
</dbReference>
<evidence type="ECO:0000313" key="17">
    <source>
        <dbReference type="EMBL" id="ACS87647.1"/>
    </source>
</evidence>
<dbReference type="GO" id="GO:0006011">
    <property type="term" value="P:UDP-alpha-D-glucose metabolic process"/>
    <property type="evidence" value="ECO:0007669"/>
    <property type="project" value="InterPro"/>
</dbReference>
<keyword evidence="10 15" id="KW-0812">Transmembrane</keyword>
<evidence type="ECO:0000256" key="5">
    <source>
        <dbReference type="ARBA" id="ARBA00011437"/>
    </source>
</evidence>
<dbReference type="PANTHER" id="PTHR39083:SF1">
    <property type="entry name" value="CYCLIC DI-GMP-BINDING PROTEIN"/>
    <property type="match status" value="1"/>
</dbReference>
<evidence type="ECO:0000256" key="8">
    <source>
        <dbReference type="ARBA" id="ARBA00022519"/>
    </source>
</evidence>
<gene>
    <name evidence="17" type="ordered locus">Dd703_3894</name>
</gene>
<dbReference type="InterPro" id="IPR003920">
    <property type="entry name" value="Cell_synth_B"/>
</dbReference>
<name>C6C638_MUSP7</name>
<comment type="subcellular location">
    <subcellularLocation>
        <location evidence="2">Cell inner membrane</location>
        <topology evidence="2">Single-pass membrane protein</topology>
    </subcellularLocation>
</comment>
<keyword evidence="7 15" id="KW-1003">Cell membrane</keyword>
<dbReference type="STRING" id="579405.Dd703_3894"/>
<evidence type="ECO:0000256" key="6">
    <source>
        <dbReference type="ARBA" id="ARBA00021844"/>
    </source>
</evidence>
<proteinExistence type="inferred from homology"/>
<comment type="subunit">
    <text evidence="5 15">Tightly associated with the cellulose synthase catalytic subunit.</text>
</comment>
<dbReference type="GO" id="GO:0005886">
    <property type="term" value="C:plasma membrane"/>
    <property type="evidence" value="ECO:0007669"/>
    <property type="project" value="UniProtKB-SubCell"/>
</dbReference>
<dbReference type="Gene3D" id="2.60.120.260">
    <property type="entry name" value="Galactose-binding domain-like"/>
    <property type="match status" value="2"/>
</dbReference>
<dbReference type="Pfam" id="PF03170">
    <property type="entry name" value="BcsB"/>
    <property type="match status" value="1"/>
</dbReference>
<evidence type="ECO:0000256" key="15">
    <source>
        <dbReference type="RuleBase" id="RU365021"/>
    </source>
</evidence>
<dbReference type="eggNOG" id="COG3170">
    <property type="taxonomic scope" value="Bacteria"/>
</dbReference>
<feature type="chain" id="PRO_5015213803" description="Cyclic di-GMP-binding protein" evidence="15">
    <location>
        <begin position="28"/>
        <end position="849"/>
    </location>
</feature>
<accession>C6C638</accession>
<comment type="pathway">
    <text evidence="3 15">Glycan metabolism; bacterial cellulose biosynthesis.</text>
</comment>
<dbReference type="PANTHER" id="PTHR39083">
    <property type="entry name" value="CYCLIC DI-GMP-BINDING PROTEIN"/>
    <property type="match status" value="1"/>
</dbReference>
<evidence type="ECO:0000256" key="7">
    <source>
        <dbReference type="ARBA" id="ARBA00022475"/>
    </source>
</evidence>
<dbReference type="KEGG" id="dda:Dd703_3894"/>
<keyword evidence="12 15" id="KW-1133">Transmembrane helix</keyword>
<sequence length="849" mass="91606">MRPRILNTLLSVCVGSVLTLATGWALAAGEGDAQERLPEMLSPGGDSAHGSAAASAAVPTNAPAASSLSTVPSNTSAVSSLPTMPALTPVPAPTAASGSAPAAEATPATTTPTVIVPWLALQSSGAGAYQPLASAITVAQMGQLDGITLAGGQAQAGIVFTLPADQVITNARLDLSLRVSPELAALNTSMQMMLNGQPLGTIPLNSASGGETANYQLDIPAAMVVSSNNLSFRVNDAERLLCERDSAARYNVTILPTTSLQLEGQQLNIGTRLANFPRPFIDNMQMTPAIVPMVFPANVSPAQVSAAMLVASWMGIQRDGYGVSFPALHDALPEKNGIVFGMPGQKIGSLTLPDAAGPTLKLIDNPDNPVYKLMLVLGRDEGQLRQAAYRLVSQTLDLDDSTLAVAPQTIPFRKAYDAPTWITTDRPVHLSELLRKDQSMTTSGIWHDPLRINFRAAPDLFLWDGGTVPVQIDYRFPAESWIDEDRSQLNVTLNGTFLRNLTVNKIGALQHLWRQIGGDSRQESYLLKVEPYLIYGYNQFQLYFDIRAREDAPCNVLLNNNIKSQIKDSASIDLTDTRHFTLLPNLSYFVGAAFPFSRLADYAQTVIMLPEKPSDAEISLALDLAGRAGDSTGVTLNHNRVIFGLPNSDADREKLRNSDVLVVSSLQQSGFPQSLLDGSPFRISGHTLGANTLGTWPKLMTLLTGDWERSPMDADRYFSSNEAWRGFISYRSPWSSDRVVVMATASNDEQLLRLHSDLNVSALNAGIRGDAAIITDENGVHSFRVGPQFPRGEMPWYMMLVWYANQHAVLLALSALALALVLGLGLAGVLKRQIHRRLNTRQRYSGSEK</sequence>
<dbReference type="AlphaFoldDB" id="C6C638"/>
<dbReference type="RefSeq" id="WP_015855539.1">
    <property type="nucleotide sequence ID" value="NC_012880.1"/>
</dbReference>
<keyword evidence="13 15" id="KW-0472">Membrane</keyword>
<evidence type="ECO:0000256" key="2">
    <source>
        <dbReference type="ARBA" id="ARBA00004377"/>
    </source>
</evidence>
<dbReference type="PRINTS" id="PR01440">
    <property type="entry name" value="CELLSNTHASEB"/>
</dbReference>
<feature type="region of interest" description="Disordered" evidence="16">
    <location>
        <begin position="89"/>
        <end position="108"/>
    </location>
</feature>
<comment type="similarity">
    <text evidence="4 15">Belongs to the AcsB/BcsB family.</text>
</comment>
<evidence type="ECO:0000313" key="18">
    <source>
        <dbReference type="Proteomes" id="UP000002734"/>
    </source>
</evidence>
<feature type="signal peptide" evidence="15">
    <location>
        <begin position="1"/>
        <end position="27"/>
    </location>
</feature>
<dbReference type="EMBL" id="CP001654">
    <property type="protein sequence ID" value="ACS87647.1"/>
    <property type="molecule type" value="Genomic_DNA"/>
</dbReference>
<keyword evidence="18" id="KW-1185">Reference proteome</keyword>
<organism evidence="17 18">
    <name type="scientific">Musicola paradisiaca (strain Ech703)</name>
    <name type="common">Dickeya paradisiaca</name>
    <name type="synonym">Dickeya dadantii</name>
    <dbReference type="NCBI Taxonomy" id="579405"/>
    <lineage>
        <taxon>Bacteria</taxon>
        <taxon>Pseudomonadati</taxon>
        <taxon>Pseudomonadota</taxon>
        <taxon>Gammaproteobacteria</taxon>
        <taxon>Enterobacterales</taxon>
        <taxon>Pectobacteriaceae</taxon>
        <taxon>Musicola</taxon>
    </lineage>
</organism>